<dbReference type="GO" id="GO:0005524">
    <property type="term" value="F:ATP binding"/>
    <property type="evidence" value="ECO:0007669"/>
    <property type="project" value="UniProtKB-KW"/>
</dbReference>
<dbReference type="InterPro" id="IPR037198">
    <property type="entry name" value="MutL_C_sf"/>
</dbReference>
<evidence type="ECO:0000256" key="5">
    <source>
        <dbReference type="ARBA" id="ARBA00022759"/>
    </source>
</evidence>
<dbReference type="OrthoDB" id="10254304at2759"/>
<evidence type="ECO:0000256" key="14">
    <source>
        <dbReference type="SAM" id="MobiDB-lite"/>
    </source>
</evidence>
<dbReference type="InterPro" id="IPR002099">
    <property type="entry name" value="MutL/Mlh/PMS"/>
</dbReference>
<evidence type="ECO:0000256" key="10">
    <source>
        <dbReference type="ARBA" id="ARBA00048778"/>
    </source>
</evidence>
<dbReference type="InterPro" id="IPR042120">
    <property type="entry name" value="MutL_C_dimsub"/>
</dbReference>
<keyword evidence="4" id="KW-0547">Nucleotide-binding</keyword>
<dbReference type="NCBIfam" id="TIGR00585">
    <property type="entry name" value="mutl"/>
    <property type="match status" value="1"/>
</dbReference>
<evidence type="ECO:0000256" key="2">
    <source>
        <dbReference type="ARBA" id="ARBA00006082"/>
    </source>
</evidence>
<dbReference type="Gene3D" id="3.30.230.10">
    <property type="match status" value="1"/>
</dbReference>
<evidence type="ECO:0000256" key="13">
    <source>
        <dbReference type="ARBA" id="ARBA00083250"/>
    </source>
</evidence>
<dbReference type="InterPro" id="IPR020568">
    <property type="entry name" value="Ribosomal_Su5_D2-typ_SF"/>
</dbReference>
<dbReference type="PANTHER" id="PTHR10073:SF52">
    <property type="entry name" value="MISMATCH REPAIR ENDONUCLEASE PMS2"/>
    <property type="match status" value="1"/>
</dbReference>
<dbReference type="GO" id="GO:0032389">
    <property type="term" value="C:MutLalpha complex"/>
    <property type="evidence" value="ECO:0007669"/>
    <property type="project" value="TreeGrafter"/>
</dbReference>
<protein>
    <recommendedName>
        <fullName evidence="11">Mismatch repair endonuclease PMS2</fullName>
    </recommendedName>
    <alternativeName>
        <fullName evidence="13">DNA mismatch repair protein PMS2</fullName>
    </alternativeName>
    <alternativeName>
        <fullName evidence="12">PMS1 protein homolog 2</fullName>
    </alternativeName>
</protein>
<organism evidence="17 18">
    <name type="scientific">Labrus bergylta</name>
    <name type="common">ballan wrasse</name>
    <dbReference type="NCBI Taxonomy" id="56723"/>
    <lineage>
        <taxon>Eukaryota</taxon>
        <taxon>Metazoa</taxon>
        <taxon>Chordata</taxon>
        <taxon>Craniata</taxon>
        <taxon>Vertebrata</taxon>
        <taxon>Euteleostomi</taxon>
        <taxon>Actinopterygii</taxon>
        <taxon>Neopterygii</taxon>
        <taxon>Teleostei</taxon>
        <taxon>Neoteleostei</taxon>
        <taxon>Acanthomorphata</taxon>
        <taxon>Eupercaria</taxon>
        <taxon>Labriformes</taxon>
        <taxon>Labridae</taxon>
        <taxon>Labrus</taxon>
    </lineage>
</organism>
<comment type="similarity">
    <text evidence="2">Belongs to the DNA mismatch repair MutL/HexB family.</text>
</comment>
<dbReference type="FunFam" id="3.30.1540.20:FF:000019">
    <property type="entry name" value="PMS1 homolog 2, mismatch repair system component"/>
    <property type="match status" value="1"/>
</dbReference>
<feature type="region of interest" description="Disordered" evidence="14">
    <location>
        <begin position="498"/>
        <end position="596"/>
    </location>
</feature>
<evidence type="ECO:0000259" key="15">
    <source>
        <dbReference type="SMART" id="SM00853"/>
    </source>
</evidence>
<evidence type="ECO:0000256" key="9">
    <source>
        <dbReference type="ARBA" id="ARBA00023242"/>
    </source>
</evidence>
<feature type="compositionally biased region" description="Polar residues" evidence="14">
    <location>
        <begin position="518"/>
        <end position="528"/>
    </location>
</feature>
<dbReference type="PROSITE" id="PS00058">
    <property type="entry name" value="DNA_MISMATCH_REPAIR_1"/>
    <property type="match status" value="1"/>
</dbReference>
<proteinExistence type="inferred from homology"/>
<evidence type="ECO:0000256" key="8">
    <source>
        <dbReference type="ARBA" id="ARBA00022840"/>
    </source>
</evidence>
<dbReference type="Gene3D" id="3.30.1540.20">
    <property type="entry name" value="MutL, C-terminal domain, dimerisation subdomain"/>
    <property type="match status" value="1"/>
</dbReference>
<dbReference type="Proteomes" id="UP000261660">
    <property type="component" value="Unplaced"/>
</dbReference>
<feature type="domain" description="DNA mismatch repair protein S5" evidence="16">
    <location>
        <begin position="225"/>
        <end position="362"/>
    </location>
</feature>
<dbReference type="GO" id="GO:0004519">
    <property type="term" value="F:endonuclease activity"/>
    <property type="evidence" value="ECO:0007669"/>
    <property type="project" value="UniProtKB-KW"/>
</dbReference>
<dbReference type="FunFam" id="3.30.1370.100:FF:000001">
    <property type="entry name" value="Mismatch repair endonuclease pms1, putative"/>
    <property type="match status" value="1"/>
</dbReference>
<dbReference type="SUPFAM" id="SSF118116">
    <property type="entry name" value="DNA mismatch repair protein MutL"/>
    <property type="match status" value="1"/>
</dbReference>
<feature type="region of interest" description="Disordered" evidence="14">
    <location>
        <begin position="462"/>
        <end position="484"/>
    </location>
</feature>
<dbReference type="InterPro" id="IPR013507">
    <property type="entry name" value="DNA_mismatch_S5_2-like"/>
</dbReference>
<dbReference type="Pfam" id="PF08676">
    <property type="entry name" value="MutL_C"/>
    <property type="match status" value="1"/>
</dbReference>
<evidence type="ECO:0000256" key="7">
    <source>
        <dbReference type="ARBA" id="ARBA00022801"/>
    </source>
</evidence>
<keyword evidence="18" id="KW-1185">Reference proteome</keyword>
<dbReference type="STRING" id="56723.ENSLBEP00000012742"/>
<accession>A0A3Q3F1X0</accession>
<evidence type="ECO:0000256" key="1">
    <source>
        <dbReference type="ARBA" id="ARBA00004123"/>
    </source>
</evidence>
<dbReference type="GO" id="GO:0006298">
    <property type="term" value="P:mismatch repair"/>
    <property type="evidence" value="ECO:0007669"/>
    <property type="project" value="InterPro"/>
</dbReference>
<keyword evidence="8" id="KW-0067">ATP-binding</keyword>
<keyword evidence="9" id="KW-0539">Nucleus</keyword>
<dbReference type="InterPro" id="IPR036890">
    <property type="entry name" value="HATPase_C_sf"/>
</dbReference>
<evidence type="ECO:0000256" key="12">
    <source>
        <dbReference type="ARBA" id="ARBA00077255"/>
    </source>
</evidence>
<evidence type="ECO:0000259" key="16">
    <source>
        <dbReference type="SMART" id="SM01340"/>
    </source>
</evidence>
<dbReference type="CDD" id="cd03484">
    <property type="entry name" value="MutL_Trans_hPMS_2_like"/>
    <property type="match status" value="1"/>
</dbReference>
<dbReference type="FunFam" id="3.30.230.10:FF:000032">
    <property type="entry name" value="mismatch repair endonuclease PMS2 isoform X2"/>
    <property type="match status" value="1"/>
</dbReference>
<dbReference type="SUPFAM" id="SSF55874">
    <property type="entry name" value="ATPase domain of HSP90 chaperone/DNA topoisomerase II/histidine kinase"/>
    <property type="match status" value="1"/>
</dbReference>
<evidence type="ECO:0000313" key="18">
    <source>
        <dbReference type="Proteomes" id="UP000261660"/>
    </source>
</evidence>
<dbReference type="InterPro" id="IPR014721">
    <property type="entry name" value="Ribsml_uS5_D2-typ_fold_subgr"/>
</dbReference>
<dbReference type="InterPro" id="IPR014762">
    <property type="entry name" value="DNA_mismatch_repair_CS"/>
</dbReference>
<feature type="compositionally biased region" description="Basic and acidic residues" evidence="14">
    <location>
        <begin position="502"/>
        <end position="516"/>
    </location>
</feature>
<evidence type="ECO:0000256" key="4">
    <source>
        <dbReference type="ARBA" id="ARBA00022741"/>
    </source>
</evidence>
<dbReference type="Gene3D" id="3.30.565.10">
    <property type="entry name" value="Histidine kinase-like ATPase, C-terminal domain"/>
    <property type="match status" value="1"/>
</dbReference>
<dbReference type="Gene3D" id="3.30.1370.100">
    <property type="entry name" value="MutL, C-terminal domain, regulatory subdomain"/>
    <property type="match status" value="1"/>
</dbReference>
<keyword evidence="6" id="KW-0227">DNA damage</keyword>
<sequence length="852" mass="94422">MSDACSSEPAKAIKAIDKHSVHQICSGQVVLTLATAVKELVENSIDAGATNVDVRLKECGAELVEVSDNGKGVEEANFEALTLKHHTSKLRDFSDLIHVETFGFRGEALSSLCALSDLGVVTCHESSHVGTKLVFDHKGHVVQQSPHPRQQGTTVSLQQLFYTLPVRHKEFHRNIKKEYAKMIHVLQSYCIISTGVRITCSNQNGQGKRSTVLSTGGSQSMRDNIGAIFGPKQLQSLLPFQQVSPTENVIEEYGLKEAELPKQLFSITGFVSRGDHGVGRSATDRQFFFINNRPCDPLKVTKLVNEVYHMYNRHQYPFVALNIAVASECVDVNVTPDKRQVFLQEEKLLLAILKTSLINMYEAGVNKISLNFTPMPGTKTTSASDICQVVMPNENMQERGADKESVVQSPKSSLNLAGLKAAFSSHHSSSFGNKSSGAKASSCGPTQKTLQTFFKGSVQTSTCGSSSKSPLKATVEPAQCSPGGKSVLDGFKYGKMSVGAGDSEKDSAVSDPHRQSPEPYTNTATVKNETFEETIDQTHSVSEDLEVQIEPCTSKDSSISPDAKRARTEEPHLAEEPKSNSLSNRSERSSSSTVDAPVSLQRRTVLLQFSFQELVGKLKRLQDQQKQRSNTDLCYRRFRAKINPGENQSAEEELSKEISKDMFKQMEIIGQFNLGFIITKLNSDIFMIDQHATDEKYNFEMLQQHNVLQGQKLIVPQKLHLTAVSENILMENIEIFRKNGFEFLIDEDAPVMERVKLVSLPTSRNWTFGPPDIEELIFMLSDSPGVMCRPSRVRQMFASRACRKSVMIGTALSVSEMKKLLVHMGEIEHPWNCPHGRPTMRHLANLDMISSD</sequence>
<reference evidence="17" key="1">
    <citation type="submission" date="2025-08" db="UniProtKB">
        <authorList>
            <consortium name="Ensembl"/>
        </authorList>
    </citation>
    <scope>IDENTIFICATION</scope>
</reference>
<dbReference type="InterPro" id="IPR042121">
    <property type="entry name" value="MutL_C_regsub"/>
</dbReference>
<dbReference type="GO" id="GO:0030983">
    <property type="term" value="F:mismatched DNA binding"/>
    <property type="evidence" value="ECO:0007669"/>
    <property type="project" value="InterPro"/>
</dbReference>
<dbReference type="CDD" id="cd16926">
    <property type="entry name" value="HATPase_MutL-MLH-PMS-like"/>
    <property type="match status" value="1"/>
</dbReference>
<dbReference type="GO" id="GO:0140664">
    <property type="term" value="F:ATP-dependent DNA damage sensor activity"/>
    <property type="evidence" value="ECO:0007669"/>
    <property type="project" value="InterPro"/>
</dbReference>
<evidence type="ECO:0000256" key="11">
    <source>
        <dbReference type="ARBA" id="ARBA00072579"/>
    </source>
</evidence>
<evidence type="ECO:0000256" key="6">
    <source>
        <dbReference type="ARBA" id="ARBA00022763"/>
    </source>
</evidence>
<dbReference type="Pfam" id="PF13589">
    <property type="entry name" value="HATPase_c_3"/>
    <property type="match status" value="1"/>
</dbReference>
<name>A0A3Q3F1X0_9LABR</name>
<dbReference type="GeneTree" id="ENSGT00940000155381"/>
<dbReference type="SMART" id="SM00853">
    <property type="entry name" value="MutL_C"/>
    <property type="match status" value="1"/>
</dbReference>
<dbReference type="Ensembl" id="ENSLBET00000013397.1">
    <property type="protein sequence ID" value="ENSLBEP00000012742.1"/>
    <property type="gene ID" value="ENSLBEG00000009797.1"/>
</dbReference>
<dbReference type="Pfam" id="PF01119">
    <property type="entry name" value="DNA_mis_repair"/>
    <property type="match status" value="1"/>
</dbReference>
<dbReference type="FunFam" id="3.30.565.10:FF:000014">
    <property type="entry name" value="Mismatch repair endonuclease pms1, putative"/>
    <property type="match status" value="1"/>
</dbReference>
<keyword evidence="5" id="KW-0255">Endonuclease</keyword>
<dbReference type="GO" id="GO:0016887">
    <property type="term" value="F:ATP hydrolysis activity"/>
    <property type="evidence" value="ECO:0007669"/>
    <property type="project" value="InterPro"/>
</dbReference>
<dbReference type="PANTHER" id="PTHR10073">
    <property type="entry name" value="DNA MISMATCH REPAIR PROTEIN MLH, PMS, MUTL"/>
    <property type="match status" value="1"/>
</dbReference>
<comment type="subcellular location">
    <subcellularLocation>
        <location evidence="1">Nucleus</location>
    </subcellularLocation>
</comment>
<dbReference type="SMART" id="SM01340">
    <property type="entry name" value="DNA_mis_repair"/>
    <property type="match status" value="1"/>
</dbReference>
<evidence type="ECO:0000313" key="17">
    <source>
        <dbReference type="Ensembl" id="ENSLBEP00000012742.1"/>
    </source>
</evidence>
<evidence type="ECO:0000256" key="3">
    <source>
        <dbReference type="ARBA" id="ARBA00022722"/>
    </source>
</evidence>
<dbReference type="SUPFAM" id="SSF54211">
    <property type="entry name" value="Ribosomal protein S5 domain 2-like"/>
    <property type="match status" value="1"/>
</dbReference>
<keyword evidence="7" id="KW-0378">Hydrolase</keyword>
<feature type="domain" description="MutL C-terminal dimerisation" evidence="15">
    <location>
        <begin position="668"/>
        <end position="812"/>
    </location>
</feature>
<dbReference type="AlphaFoldDB" id="A0A3Q3F1X0"/>
<dbReference type="InParanoid" id="A0A3Q3F1X0"/>
<dbReference type="InterPro" id="IPR014790">
    <property type="entry name" value="MutL_C"/>
</dbReference>
<reference evidence="17" key="2">
    <citation type="submission" date="2025-09" db="UniProtKB">
        <authorList>
            <consortium name="Ensembl"/>
        </authorList>
    </citation>
    <scope>IDENTIFICATION</scope>
</reference>
<feature type="compositionally biased region" description="Basic and acidic residues" evidence="14">
    <location>
        <begin position="562"/>
        <end position="578"/>
    </location>
</feature>
<comment type="catalytic activity">
    <reaction evidence="10">
        <text>ATP + H2O = ADP + phosphate + H(+)</text>
        <dbReference type="Rhea" id="RHEA:13065"/>
        <dbReference type="ChEBI" id="CHEBI:15377"/>
        <dbReference type="ChEBI" id="CHEBI:15378"/>
        <dbReference type="ChEBI" id="CHEBI:30616"/>
        <dbReference type="ChEBI" id="CHEBI:43474"/>
        <dbReference type="ChEBI" id="CHEBI:456216"/>
    </reaction>
    <physiologicalReaction direction="left-to-right" evidence="10">
        <dbReference type="Rhea" id="RHEA:13066"/>
    </physiologicalReaction>
</comment>
<dbReference type="InterPro" id="IPR038973">
    <property type="entry name" value="MutL/Mlh/Pms-like"/>
</dbReference>
<feature type="compositionally biased region" description="Low complexity" evidence="14">
    <location>
        <begin position="579"/>
        <end position="592"/>
    </location>
</feature>
<keyword evidence="3" id="KW-0540">Nuclease</keyword>